<evidence type="ECO:0000256" key="2">
    <source>
        <dbReference type="ARBA" id="ARBA00009285"/>
    </source>
</evidence>
<comment type="caution">
    <text evidence="10">The sequence shown here is derived from an EMBL/GenBank/DDBJ whole genome shotgun (WGS) entry which is preliminary data.</text>
</comment>
<evidence type="ECO:0000259" key="9">
    <source>
        <dbReference type="PROSITE" id="PS51281"/>
    </source>
</evidence>
<evidence type="ECO:0000256" key="6">
    <source>
        <dbReference type="ARBA" id="ARBA00022816"/>
    </source>
</evidence>
<feature type="domain" description="TAP-C" evidence="9">
    <location>
        <begin position="38"/>
        <end position="91"/>
    </location>
</feature>
<dbReference type="GO" id="GO:0003723">
    <property type="term" value="F:RNA binding"/>
    <property type="evidence" value="ECO:0007669"/>
    <property type="project" value="TreeGrafter"/>
</dbReference>
<keyword evidence="3" id="KW-0813">Transport</keyword>
<keyword evidence="4" id="KW-0433">Leucine-rich repeat</keyword>
<dbReference type="PANTHER" id="PTHR10662">
    <property type="entry name" value="NUCLEAR RNA EXPORT FACTOR"/>
    <property type="match status" value="1"/>
</dbReference>
<dbReference type="EMBL" id="JTDE01001654">
    <property type="protein sequence ID" value="KAF7258567.1"/>
    <property type="molecule type" value="Genomic_DNA"/>
</dbReference>
<feature type="region of interest" description="Disordered" evidence="8">
    <location>
        <begin position="1"/>
        <end position="27"/>
    </location>
</feature>
<evidence type="ECO:0000313" key="10">
    <source>
        <dbReference type="EMBL" id="KAF7258567.1"/>
    </source>
</evidence>
<comment type="similarity">
    <text evidence="2">Belongs to the NXF family.</text>
</comment>
<dbReference type="SUPFAM" id="SSF46934">
    <property type="entry name" value="UBA-like"/>
    <property type="match status" value="1"/>
</dbReference>
<evidence type="ECO:0000256" key="5">
    <source>
        <dbReference type="ARBA" id="ARBA00022737"/>
    </source>
</evidence>
<evidence type="ECO:0000256" key="4">
    <source>
        <dbReference type="ARBA" id="ARBA00022614"/>
    </source>
</evidence>
<dbReference type="InterPro" id="IPR030217">
    <property type="entry name" value="NXF_fam"/>
</dbReference>
<dbReference type="Proteomes" id="UP000822476">
    <property type="component" value="Unassembled WGS sequence"/>
</dbReference>
<evidence type="ECO:0000256" key="7">
    <source>
        <dbReference type="ARBA" id="ARBA00023242"/>
    </source>
</evidence>
<evidence type="ECO:0000256" key="3">
    <source>
        <dbReference type="ARBA" id="ARBA00022448"/>
    </source>
</evidence>
<name>A0A8S9Z631_9TREM</name>
<dbReference type="SMART" id="SM00804">
    <property type="entry name" value="TAP_C"/>
    <property type="match status" value="1"/>
</dbReference>
<gene>
    <name evidence="10" type="ORF">EG68_04497</name>
</gene>
<dbReference type="InterPro" id="IPR009060">
    <property type="entry name" value="UBA-like_sf"/>
</dbReference>
<accession>A0A8S9Z631</accession>
<proteinExistence type="inferred from homology"/>
<keyword evidence="5" id="KW-0677">Repeat</keyword>
<sequence length="91" mass="9931">KYITNVACNSQTHTNNSTSVPPQSGPQLNAAVSTVDSNTQLLMVAELRQRSGMNEAYSRQCLEEYHWNLDAALSAFQNLNAAGKLPTEAFT</sequence>
<dbReference type="InterPro" id="IPR005637">
    <property type="entry name" value="TAP_C_dom"/>
</dbReference>
<dbReference type="Gene3D" id="1.10.8.10">
    <property type="entry name" value="DNA helicase RuvA subunit, C-terminal domain"/>
    <property type="match status" value="1"/>
</dbReference>
<dbReference type="PANTHER" id="PTHR10662:SF22">
    <property type="entry name" value="NUCLEAR RNA EXPORT FACTOR 1"/>
    <property type="match status" value="1"/>
</dbReference>
<organism evidence="10 11">
    <name type="scientific">Paragonimus skrjabini miyazakii</name>
    <dbReference type="NCBI Taxonomy" id="59628"/>
    <lineage>
        <taxon>Eukaryota</taxon>
        <taxon>Metazoa</taxon>
        <taxon>Spiralia</taxon>
        <taxon>Lophotrochozoa</taxon>
        <taxon>Platyhelminthes</taxon>
        <taxon>Trematoda</taxon>
        <taxon>Digenea</taxon>
        <taxon>Plagiorchiida</taxon>
        <taxon>Troglotremata</taxon>
        <taxon>Troglotrematidae</taxon>
        <taxon>Paragonimus</taxon>
    </lineage>
</organism>
<evidence type="ECO:0000313" key="11">
    <source>
        <dbReference type="Proteomes" id="UP000822476"/>
    </source>
</evidence>
<dbReference type="FunFam" id="1.10.8.10:FF:000018">
    <property type="entry name" value="Nuclear RNA export factor 1"/>
    <property type="match status" value="1"/>
</dbReference>
<comment type="subcellular location">
    <subcellularLocation>
        <location evidence="1">Nucleus</location>
    </subcellularLocation>
</comment>
<keyword evidence="6" id="KW-0509">mRNA transport</keyword>
<dbReference type="Pfam" id="PF03943">
    <property type="entry name" value="TAP_C"/>
    <property type="match status" value="1"/>
</dbReference>
<feature type="non-terminal residue" evidence="10">
    <location>
        <position position="1"/>
    </location>
</feature>
<keyword evidence="7" id="KW-0539">Nucleus</keyword>
<protein>
    <recommendedName>
        <fullName evidence="9">TAP-C domain-containing protein</fullName>
    </recommendedName>
</protein>
<evidence type="ECO:0000256" key="1">
    <source>
        <dbReference type="ARBA" id="ARBA00004123"/>
    </source>
</evidence>
<dbReference type="PROSITE" id="PS51281">
    <property type="entry name" value="TAP_C"/>
    <property type="match status" value="1"/>
</dbReference>
<keyword evidence="11" id="KW-1185">Reference proteome</keyword>
<dbReference type="GO" id="GO:0016973">
    <property type="term" value="P:poly(A)+ mRNA export from nucleus"/>
    <property type="evidence" value="ECO:0007669"/>
    <property type="project" value="TreeGrafter"/>
</dbReference>
<dbReference type="CDD" id="cd14342">
    <property type="entry name" value="UBA_TAP-C"/>
    <property type="match status" value="1"/>
</dbReference>
<dbReference type="GO" id="GO:0005634">
    <property type="term" value="C:nucleus"/>
    <property type="evidence" value="ECO:0007669"/>
    <property type="project" value="UniProtKB-SubCell"/>
</dbReference>
<evidence type="ECO:0000256" key="8">
    <source>
        <dbReference type="SAM" id="MobiDB-lite"/>
    </source>
</evidence>
<dbReference type="OrthoDB" id="25872at2759"/>
<reference evidence="10" key="1">
    <citation type="submission" date="2019-07" db="EMBL/GenBank/DDBJ databases">
        <title>Annotation for the trematode Paragonimus miyazaki's.</title>
        <authorList>
            <person name="Choi Y.-J."/>
        </authorList>
    </citation>
    <scope>NUCLEOTIDE SEQUENCE</scope>
    <source>
        <strain evidence="10">Japan</strain>
    </source>
</reference>
<dbReference type="AlphaFoldDB" id="A0A8S9Z631"/>